<organism evidence="1 2">
    <name type="scientific">Cylindrobasidium torrendii FP15055 ss-10</name>
    <dbReference type="NCBI Taxonomy" id="1314674"/>
    <lineage>
        <taxon>Eukaryota</taxon>
        <taxon>Fungi</taxon>
        <taxon>Dikarya</taxon>
        <taxon>Basidiomycota</taxon>
        <taxon>Agaricomycotina</taxon>
        <taxon>Agaricomycetes</taxon>
        <taxon>Agaricomycetidae</taxon>
        <taxon>Agaricales</taxon>
        <taxon>Marasmiineae</taxon>
        <taxon>Physalacriaceae</taxon>
        <taxon>Cylindrobasidium</taxon>
    </lineage>
</organism>
<dbReference type="InterPro" id="IPR036397">
    <property type="entry name" value="RNaseH_sf"/>
</dbReference>
<proteinExistence type="predicted"/>
<keyword evidence="2" id="KW-1185">Reference proteome</keyword>
<evidence type="ECO:0000313" key="2">
    <source>
        <dbReference type="Proteomes" id="UP000054007"/>
    </source>
</evidence>
<name>A0A0D7ARV1_9AGAR</name>
<reference evidence="1 2" key="1">
    <citation type="journal article" date="2015" name="Fungal Genet. Biol.">
        <title>Evolution of novel wood decay mechanisms in Agaricales revealed by the genome sequences of Fistulina hepatica and Cylindrobasidium torrendii.</title>
        <authorList>
            <person name="Floudas D."/>
            <person name="Held B.W."/>
            <person name="Riley R."/>
            <person name="Nagy L.G."/>
            <person name="Koehler G."/>
            <person name="Ransdell A.S."/>
            <person name="Younus H."/>
            <person name="Chow J."/>
            <person name="Chiniquy J."/>
            <person name="Lipzen A."/>
            <person name="Tritt A."/>
            <person name="Sun H."/>
            <person name="Haridas S."/>
            <person name="LaButti K."/>
            <person name="Ohm R.A."/>
            <person name="Kues U."/>
            <person name="Blanchette R.A."/>
            <person name="Grigoriev I.V."/>
            <person name="Minto R.E."/>
            <person name="Hibbett D.S."/>
        </authorList>
    </citation>
    <scope>NUCLEOTIDE SEQUENCE [LARGE SCALE GENOMIC DNA]</scope>
    <source>
        <strain evidence="1 2">FP15055 ss-10</strain>
    </source>
</reference>
<evidence type="ECO:0000313" key="1">
    <source>
        <dbReference type="EMBL" id="KIY61088.1"/>
    </source>
</evidence>
<accession>A0A0D7ARV1</accession>
<sequence>MEAFGIRVLFLPKFHCELNPIEQCWGYAKRLYRLNPESSREDTLKVNAERALSEIPHICIKRFFNRMWRFVSAYQQGMSGPMAAWAQKKYRGHRVIPSFAVDNADRAAGK</sequence>
<dbReference type="PANTHER" id="PTHR35871">
    <property type="entry name" value="EXPRESSED PROTEIN"/>
    <property type="match status" value="1"/>
</dbReference>
<gene>
    <name evidence="1" type="ORF">CYLTODRAFT_363327</name>
</gene>
<dbReference type="Proteomes" id="UP000054007">
    <property type="component" value="Unassembled WGS sequence"/>
</dbReference>
<dbReference type="GO" id="GO:0003676">
    <property type="term" value="F:nucleic acid binding"/>
    <property type="evidence" value="ECO:0007669"/>
    <property type="project" value="InterPro"/>
</dbReference>
<dbReference type="AlphaFoldDB" id="A0A0D7ARV1"/>
<protein>
    <recommendedName>
        <fullName evidence="3">Tc1-like transposase DDE domain-containing protein</fullName>
    </recommendedName>
</protein>
<dbReference type="Gene3D" id="3.30.420.10">
    <property type="entry name" value="Ribonuclease H-like superfamily/Ribonuclease H"/>
    <property type="match status" value="1"/>
</dbReference>
<dbReference type="PANTHER" id="PTHR35871:SF1">
    <property type="entry name" value="CXC1-LIKE CYSTEINE CLUSTER ASSOCIATED WITH KDZ TRANSPOSASES DOMAIN-CONTAINING PROTEIN"/>
    <property type="match status" value="1"/>
</dbReference>
<dbReference type="OrthoDB" id="2416294at2759"/>
<evidence type="ECO:0008006" key="3">
    <source>
        <dbReference type="Google" id="ProtNLM"/>
    </source>
</evidence>
<dbReference type="EMBL" id="KN881063">
    <property type="protein sequence ID" value="KIY61088.1"/>
    <property type="molecule type" value="Genomic_DNA"/>
</dbReference>